<comment type="caution">
    <text evidence="1">The sequence shown here is derived from an EMBL/GenBank/DDBJ whole genome shotgun (WGS) entry which is preliminary data.</text>
</comment>
<accession>A0A1W0XE44</accession>
<dbReference type="Proteomes" id="UP000192578">
    <property type="component" value="Unassembled WGS sequence"/>
</dbReference>
<sequence>MISHSSSPQPALSSITCKLSLLATYVTPPRSFFLLAAPADPPPLPLRRGPVSRRVGLLRCIAYACST</sequence>
<protein>
    <submittedName>
        <fullName evidence="1">Uncharacterized protein</fullName>
    </submittedName>
</protein>
<organism evidence="1 2">
    <name type="scientific">Hypsibius exemplaris</name>
    <name type="common">Freshwater tardigrade</name>
    <dbReference type="NCBI Taxonomy" id="2072580"/>
    <lineage>
        <taxon>Eukaryota</taxon>
        <taxon>Metazoa</taxon>
        <taxon>Ecdysozoa</taxon>
        <taxon>Tardigrada</taxon>
        <taxon>Eutardigrada</taxon>
        <taxon>Parachela</taxon>
        <taxon>Hypsibioidea</taxon>
        <taxon>Hypsibiidae</taxon>
        <taxon>Hypsibius</taxon>
    </lineage>
</organism>
<name>A0A1W0XE44_HYPEX</name>
<evidence type="ECO:0000313" key="1">
    <source>
        <dbReference type="EMBL" id="OQV25631.1"/>
    </source>
</evidence>
<gene>
    <name evidence="1" type="ORF">BV898_00566</name>
</gene>
<reference evidence="2" key="1">
    <citation type="submission" date="2017-01" db="EMBL/GenBank/DDBJ databases">
        <title>Comparative genomics of anhydrobiosis in the tardigrade Hypsibius dujardini.</title>
        <authorList>
            <person name="Yoshida Y."/>
            <person name="Koutsovoulos G."/>
            <person name="Laetsch D."/>
            <person name="Stevens L."/>
            <person name="Kumar S."/>
            <person name="Horikawa D."/>
            <person name="Ishino K."/>
            <person name="Komine S."/>
            <person name="Tomita M."/>
            <person name="Blaxter M."/>
            <person name="Arakawa K."/>
        </authorList>
    </citation>
    <scope>NUCLEOTIDE SEQUENCE [LARGE SCALE GENOMIC DNA]</scope>
    <source>
        <strain evidence="2">Z151</strain>
    </source>
</reference>
<evidence type="ECO:0000313" key="2">
    <source>
        <dbReference type="Proteomes" id="UP000192578"/>
    </source>
</evidence>
<proteinExistence type="predicted"/>
<keyword evidence="2" id="KW-1185">Reference proteome</keyword>
<dbReference type="AlphaFoldDB" id="A0A1W0XE44"/>
<dbReference type="EMBL" id="MTYJ01000002">
    <property type="protein sequence ID" value="OQV25631.1"/>
    <property type="molecule type" value="Genomic_DNA"/>
</dbReference>